<dbReference type="Proteomes" id="UP000813385">
    <property type="component" value="Unassembled WGS sequence"/>
</dbReference>
<sequence length="147" mass="16262">MANDFSLDMWSDFDFPHFSDTPFPDTSDTAMQPASDGFLQQPLLDFSSPAIGAECYDWDWAGDRQDHQPEGVLPGAVPRDTLNATQQQGLAKVAQTGTGSEAVDASQDVLANVRLDAQSKERTNQRLANIEERLAMIEETLGQWETR</sequence>
<feature type="coiled-coil region" evidence="1">
    <location>
        <begin position="120"/>
        <end position="147"/>
    </location>
</feature>
<protein>
    <submittedName>
        <fullName evidence="2">Uncharacterized protein</fullName>
    </submittedName>
</protein>
<reference evidence="2" key="1">
    <citation type="journal article" date="2021" name="Nat. Commun.">
        <title>Genetic determinants of endophytism in the Arabidopsis root mycobiome.</title>
        <authorList>
            <person name="Mesny F."/>
            <person name="Miyauchi S."/>
            <person name="Thiergart T."/>
            <person name="Pickel B."/>
            <person name="Atanasova L."/>
            <person name="Karlsson M."/>
            <person name="Huettel B."/>
            <person name="Barry K.W."/>
            <person name="Haridas S."/>
            <person name="Chen C."/>
            <person name="Bauer D."/>
            <person name="Andreopoulos W."/>
            <person name="Pangilinan J."/>
            <person name="LaButti K."/>
            <person name="Riley R."/>
            <person name="Lipzen A."/>
            <person name="Clum A."/>
            <person name="Drula E."/>
            <person name="Henrissat B."/>
            <person name="Kohler A."/>
            <person name="Grigoriev I.V."/>
            <person name="Martin F.M."/>
            <person name="Hacquard S."/>
        </authorList>
    </citation>
    <scope>NUCLEOTIDE SEQUENCE</scope>
    <source>
        <strain evidence="2">MPI-CAGE-AT-0016</strain>
    </source>
</reference>
<comment type="caution">
    <text evidence="2">The sequence shown here is derived from an EMBL/GenBank/DDBJ whole genome shotgun (WGS) entry which is preliminary data.</text>
</comment>
<proteinExistence type="predicted"/>
<accession>A0A8K0TP04</accession>
<dbReference type="EMBL" id="JAGPXD010000003">
    <property type="protein sequence ID" value="KAH7363636.1"/>
    <property type="molecule type" value="Genomic_DNA"/>
</dbReference>
<keyword evidence="1" id="KW-0175">Coiled coil</keyword>
<evidence type="ECO:0000256" key="1">
    <source>
        <dbReference type="SAM" id="Coils"/>
    </source>
</evidence>
<organism evidence="2 3">
    <name type="scientific">Plectosphaerella cucumerina</name>
    <dbReference type="NCBI Taxonomy" id="40658"/>
    <lineage>
        <taxon>Eukaryota</taxon>
        <taxon>Fungi</taxon>
        <taxon>Dikarya</taxon>
        <taxon>Ascomycota</taxon>
        <taxon>Pezizomycotina</taxon>
        <taxon>Sordariomycetes</taxon>
        <taxon>Hypocreomycetidae</taxon>
        <taxon>Glomerellales</taxon>
        <taxon>Plectosphaerellaceae</taxon>
        <taxon>Plectosphaerella</taxon>
    </lineage>
</organism>
<keyword evidence="3" id="KW-1185">Reference proteome</keyword>
<evidence type="ECO:0000313" key="3">
    <source>
        <dbReference type="Proteomes" id="UP000813385"/>
    </source>
</evidence>
<gene>
    <name evidence="2" type="ORF">B0T11DRAFT_354110</name>
</gene>
<evidence type="ECO:0000313" key="2">
    <source>
        <dbReference type="EMBL" id="KAH7363636.1"/>
    </source>
</evidence>
<dbReference type="AlphaFoldDB" id="A0A8K0TP04"/>
<name>A0A8K0TP04_9PEZI</name>